<dbReference type="AlphaFoldDB" id="A0A0C2SUN0"/>
<dbReference type="EMBL" id="KN818358">
    <property type="protein sequence ID" value="KIL57784.1"/>
    <property type="molecule type" value="Genomic_DNA"/>
</dbReference>
<proteinExistence type="predicted"/>
<organism evidence="1 2">
    <name type="scientific">Amanita muscaria (strain Koide BX008)</name>
    <dbReference type="NCBI Taxonomy" id="946122"/>
    <lineage>
        <taxon>Eukaryota</taxon>
        <taxon>Fungi</taxon>
        <taxon>Dikarya</taxon>
        <taxon>Basidiomycota</taxon>
        <taxon>Agaricomycotina</taxon>
        <taxon>Agaricomycetes</taxon>
        <taxon>Agaricomycetidae</taxon>
        <taxon>Agaricales</taxon>
        <taxon>Pluteineae</taxon>
        <taxon>Amanitaceae</taxon>
        <taxon>Amanita</taxon>
    </lineage>
</organism>
<gene>
    <name evidence="1" type="ORF">M378DRAFT_362019</name>
</gene>
<accession>A0A0C2SUN0</accession>
<reference evidence="1 2" key="1">
    <citation type="submission" date="2014-04" db="EMBL/GenBank/DDBJ databases">
        <title>Evolutionary Origins and Diversification of the Mycorrhizal Mutualists.</title>
        <authorList>
            <consortium name="DOE Joint Genome Institute"/>
            <consortium name="Mycorrhizal Genomics Consortium"/>
            <person name="Kohler A."/>
            <person name="Kuo A."/>
            <person name="Nagy L.G."/>
            <person name="Floudas D."/>
            <person name="Copeland A."/>
            <person name="Barry K.W."/>
            <person name="Cichocki N."/>
            <person name="Veneault-Fourrey C."/>
            <person name="LaButti K."/>
            <person name="Lindquist E.A."/>
            <person name="Lipzen A."/>
            <person name="Lundell T."/>
            <person name="Morin E."/>
            <person name="Murat C."/>
            <person name="Riley R."/>
            <person name="Ohm R."/>
            <person name="Sun H."/>
            <person name="Tunlid A."/>
            <person name="Henrissat B."/>
            <person name="Grigoriev I.V."/>
            <person name="Hibbett D.S."/>
            <person name="Martin F."/>
        </authorList>
    </citation>
    <scope>NUCLEOTIDE SEQUENCE [LARGE SCALE GENOMIC DNA]</scope>
    <source>
        <strain evidence="1 2">Koide BX008</strain>
    </source>
</reference>
<evidence type="ECO:0000313" key="1">
    <source>
        <dbReference type="EMBL" id="KIL57784.1"/>
    </source>
</evidence>
<keyword evidence="2" id="KW-1185">Reference proteome</keyword>
<protein>
    <submittedName>
        <fullName evidence="1">Uncharacterized protein</fullName>
    </submittedName>
</protein>
<evidence type="ECO:0000313" key="2">
    <source>
        <dbReference type="Proteomes" id="UP000054549"/>
    </source>
</evidence>
<sequence>MALGSPSHLTTWTSCASHQVSSVERSDMATGMFGKGFSLDIKCVDVGRESYLFLAFSLV</sequence>
<dbReference type="InParanoid" id="A0A0C2SUN0"/>
<dbReference type="HOGENOM" id="CLU_2960230_0_0_1"/>
<name>A0A0C2SUN0_AMAMK</name>
<dbReference type="Proteomes" id="UP000054549">
    <property type="component" value="Unassembled WGS sequence"/>
</dbReference>